<dbReference type="EMBL" id="JAYFSI010000027">
    <property type="protein sequence ID" value="MEA5367769.1"/>
    <property type="molecule type" value="Genomic_DNA"/>
</dbReference>
<evidence type="ECO:0000256" key="4">
    <source>
        <dbReference type="SAM" id="MobiDB-lite"/>
    </source>
</evidence>
<feature type="domain" description="Tyr recombinase" evidence="5">
    <location>
        <begin position="112"/>
        <end position="300"/>
    </location>
</feature>
<dbReference type="InterPro" id="IPR002104">
    <property type="entry name" value="Integrase_catalytic"/>
</dbReference>
<dbReference type="Gene3D" id="1.10.150.130">
    <property type="match status" value="1"/>
</dbReference>
<dbReference type="Pfam" id="PF00589">
    <property type="entry name" value="Phage_integrase"/>
    <property type="match status" value="1"/>
</dbReference>
<organism evidence="7 8">
    <name type="scientific">Amycolatopsis heterodermiae</name>
    <dbReference type="NCBI Taxonomy" id="3110235"/>
    <lineage>
        <taxon>Bacteria</taxon>
        <taxon>Bacillati</taxon>
        <taxon>Actinomycetota</taxon>
        <taxon>Actinomycetes</taxon>
        <taxon>Pseudonocardiales</taxon>
        <taxon>Pseudonocardiaceae</taxon>
        <taxon>Amycolatopsis</taxon>
    </lineage>
</organism>
<dbReference type="RefSeq" id="WP_323337902.1">
    <property type="nucleotide sequence ID" value="NZ_JAYFSI010000027.1"/>
</dbReference>
<gene>
    <name evidence="7" type="ORF">VA596_50120</name>
</gene>
<comment type="caution">
    <text evidence="7">The sequence shown here is derived from an EMBL/GenBank/DDBJ whole genome shotgun (WGS) entry which is preliminary data.</text>
</comment>
<dbReference type="SUPFAM" id="SSF56349">
    <property type="entry name" value="DNA breaking-rejoining enzymes"/>
    <property type="match status" value="1"/>
</dbReference>
<feature type="compositionally biased region" description="Basic and acidic residues" evidence="4">
    <location>
        <begin position="291"/>
        <end position="308"/>
    </location>
</feature>
<dbReference type="InterPro" id="IPR050090">
    <property type="entry name" value="Tyrosine_recombinase_XerCD"/>
</dbReference>
<evidence type="ECO:0000256" key="3">
    <source>
        <dbReference type="PROSITE-ProRule" id="PRU01248"/>
    </source>
</evidence>
<dbReference type="PANTHER" id="PTHR30349:SF81">
    <property type="entry name" value="TYROSINE RECOMBINASE XERC"/>
    <property type="match status" value="1"/>
</dbReference>
<reference evidence="7 8" key="1">
    <citation type="submission" date="2023-12" db="EMBL/GenBank/DDBJ databases">
        <title>Amycolatopsis sp. V23-08.</title>
        <authorList>
            <person name="Somphong A."/>
        </authorList>
    </citation>
    <scope>NUCLEOTIDE SEQUENCE [LARGE SCALE GENOMIC DNA]</scope>
    <source>
        <strain evidence="7 8">V23-08</strain>
    </source>
</reference>
<sequence>MLDNFTDWRDEWALVLDGSVNTKSAEQYLRCVGQFITWAQTEHPDVTDVADVTDKHATGWAAHLVTERKLAPATRRVRLLSLRFWFGYMATQQDSGVRQNPFALLKLPVPDEKPVPVIPDAELAALLRTASGSDFISIRDNAILRVLLDTGIRRGELVNIDVADVDFAQHEITVTGKGGRTRIVPLSPKTVLALRKYMRARARRPASTARPLFLSIRPDDRGVNRLTGGGLFEMVKRRCKAAGLVHRWPHQLRHTWAHDMLDNGANEQDVERLGGWTRGSKMVKRYGSSMADERARKRSRDLARGDRV</sequence>
<accession>A0ABU5RPD3</accession>
<feature type="domain" description="Core-binding (CB)" evidence="6">
    <location>
        <begin position="3"/>
        <end position="90"/>
    </location>
</feature>
<dbReference type="PANTHER" id="PTHR30349">
    <property type="entry name" value="PHAGE INTEGRASE-RELATED"/>
    <property type="match status" value="1"/>
</dbReference>
<protein>
    <submittedName>
        <fullName evidence="7">Tyrosine-type recombinase/integrase</fullName>
    </submittedName>
</protein>
<evidence type="ECO:0000256" key="2">
    <source>
        <dbReference type="ARBA" id="ARBA00023172"/>
    </source>
</evidence>
<evidence type="ECO:0000256" key="1">
    <source>
        <dbReference type="ARBA" id="ARBA00023125"/>
    </source>
</evidence>
<keyword evidence="8" id="KW-1185">Reference proteome</keyword>
<evidence type="ECO:0000259" key="5">
    <source>
        <dbReference type="PROSITE" id="PS51898"/>
    </source>
</evidence>
<dbReference type="InterPro" id="IPR044068">
    <property type="entry name" value="CB"/>
</dbReference>
<dbReference type="Proteomes" id="UP001304298">
    <property type="component" value="Unassembled WGS sequence"/>
</dbReference>
<dbReference type="InterPro" id="IPR011010">
    <property type="entry name" value="DNA_brk_join_enz"/>
</dbReference>
<evidence type="ECO:0000313" key="8">
    <source>
        <dbReference type="Proteomes" id="UP001304298"/>
    </source>
</evidence>
<dbReference type="Gene3D" id="1.10.443.10">
    <property type="entry name" value="Intergrase catalytic core"/>
    <property type="match status" value="1"/>
</dbReference>
<feature type="region of interest" description="Disordered" evidence="4">
    <location>
        <begin position="287"/>
        <end position="308"/>
    </location>
</feature>
<evidence type="ECO:0000259" key="6">
    <source>
        <dbReference type="PROSITE" id="PS51900"/>
    </source>
</evidence>
<keyword evidence="1 3" id="KW-0238">DNA-binding</keyword>
<dbReference type="InterPro" id="IPR010998">
    <property type="entry name" value="Integrase_recombinase_N"/>
</dbReference>
<dbReference type="InterPro" id="IPR013762">
    <property type="entry name" value="Integrase-like_cat_sf"/>
</dbReference>
<evidence type="ECO:0000313" key="7">
    <source>
        <dbReference type="EMBL" id="MEA5367769.1"/>
    </source>
</evidence>
<name>A0ABU5RPD3_9PSEU</name>
<dbReference type="PROSITE" id="PS51898">
    <property type="entry name" value="TYR_RECOMBINASE"/>
    <property type="match status" value="1"/>
</dbReference>
<keyword evidence="2" id="KW-0233">DNA recombination</keyword>
<dbReference type="PROSITE" id="PS51900">
    <property type="entry name" value="CB"/>
    <property type="match status" value="1"/>
</dbReference>
<proteinExistence type="predicted"/>